<dbReference type="Proteomes" id="UP000693946">
    <property type="component" value="Linkage Group LG12"/>
</dbReference>
<accession>A0AAV6SJ49</accession>
<keyword evidence="2" id="KW-1185">Reference proteome</keyword>
<comment type="caution">
    <text evidence="1">The sequence shown here is derived from an EMBL/GenBank/DDBJ whole genome shotgun (WGS) entry which is preliminary data.</text>
</comment>
<dbReference type="EMBL" id="JAGKHQ010000004">
    <property type="protein sequence ID" value="KAG7517424.1"/>
    <property type="molecule type" value="Genomic_DNA"/>
</dbReference>
<dbReference type="AlphaFoldDB" id="A0AAV6SJ49"/>
<proteinExistence type="predicted"/>
<sequence>MDRRPHTRVSCDRGDEVPRGRGGFLGALPILQTLQTLQTLQIQLLSSILTLLTALTNDDERAAAGETAVKSSAARSDWLL</sequence>
<organism evidence="1 2">
    <name type="scientific">Solea senegalensis</name>
    <name type="common">Senegalese sole</name>
    <dbReference type="NCBI Taxonomy" id="28829"/>
    <lineage>
        <taxon>Eukaryota</taxon>
        <taxon>Metazoa</taxon>
        <taxon>Chordata</taxon>
        <taxon>Craniata</taxon>
        <taxon>Vertebrata</taxon>
        <taxon>Euteleostomi</taxon>
        <taxon>Actinopterygii</taxon>
        <taxon>Neopterygii</taxon>
        <taxon>Teleostei</taxon>
        <taxon>Neoteleostei</taxon>
        <taxon>Acanthomorphata</taxon>
        <taxon>Carangaria</taxon>
        <taxon>Pleuronectiformes</taxon>
        <taxon>Pleuronectoidei</taxon>
        <taxon>Soleidae</taxon>
        <taxon>Solea</taxon>
    </lineage>
</organism>
<gene>
    <name evidence="1" type="ORF">JOB18_007333</name>
</gene>
<evidence type="ECO:0000313" key="1">
    <source>
        <dbReference type="EMBL" id="KAG7517424.1"/>
    </source>
</evidence>
<evidence type="ECO:0000313" key="2">
    <source>
        <dbReference type="Proteomes" id="UP000693946"/>
    </source>
</evidence>
<reference evidence="1 2" key="1">
    <citation type="journal article" date="2021" name="Sci. Rep.">
        <title>Chromosome anchoring in Senegalese sole (Solea senegalensis) reveals sex-associated markers and genome rearrangements in flatfish.</title>
        <authorList>
            <person name="Guerrero-Cozar I."/>
            <person name="Gomez-Garrido J."/>
            <person name="Berbel C."/>
            <person name="Martinez-Blanch J.F."/>
            <person name="Alioto T."/>
            <person name="Claros M.G."/>
            <person name="Gagnaire P.A."/>
            <person name="Manchado M."/>
        </authorList>
    </citation>
    <scope>NUCLEOTIDE SEQUENCE [LARGE SCALE GENOMIC DNA]</scope>
    <source>
        <strain evidence="1">Sse05_10M</strain>
    </source>
</reference>
<protein>
    <submittedName>
        <fullName evidence="1">Uncharacterized protein</fullName>
    </submittedName>
</protein>
<name>A0AAV6SJ49_SOLSE</name>